<gene>
    <name evidence="2" type="ORF">GGR28_000126</name>
</gene>
<protein>
    <submittedName>
        <fullName evidence="2">Glycosyltransferase involved in cell wall biosynthesis</fullName>
    </submittedName>
</protein>
<keyword evidence="3" id="KW-1185">Reference proteome</keyword>
<dbReference type="PANTHER" id="PTHR22916">
    <property type="entry name" value="GLYCOSYLTRANSFERASE"/>
    <property type="match status" value="1"/>
</dbReference>
<proteinExistence type="predicted"/>
<dbReference type="Proteomes" id="UP000576209">
    <property type="component" value="Unassembled WGS sequence"/>
</dbReference>
<dbReference type="RefSeq" id="WP_183493787.1">
    <property type="nucleotide sequence ID" value="NZ_JACIFF010000001.1"/>
</dbReference>
<name>A0A840E1C9_9BACT</name>
<evidence type="ECO:0000313" key="3">
    <source>
        <dbReference type="Proteomes" id="UP000576209"/>
    </source>
</evidence>
<sequence>MKVPRFSVIITTYNRPNYLVEAIQSVIDQSFEDWELIVIDDGSNPTSEFYVRRFNCSEKIKYRYQNNKGPGPARQHGIDLAQGEYICLLDDDDYYLPNHLQVLNESIQLSGNTSAIYKTGIIELQTTGAKVFSPFFDAKKSPLVQHWQIADNLLPYAIPRHIALLEPSERIFAEDFNWLGRVLLRLPLQQVYTHSVVWRWHGNNRSGTSFNRDALNRRIEAVTALYGHPGMSSHISKSLYKKMVAHQCWHWTRQCVRHERYSAARYGLFRGLGYFTPTSSKDFAYTLYVVCRAVTFRQVRKFISTYINS</sequence>
<dbReference type="Gene3D" id="3.90.550.10">
    <property type="entry name" value="Spore Coat Polysaccharide Biosynthesis Protein SpsA, Chain A"/>
    <property type="match status" value="1"/>
</dbReference>
<dbReference type="SUPFAM" id="SSF53448">
    <property type="entry name" value="Nucleotide-diphospho-sugar transferases"/>
    <property type="match status" value="1"/>
</dbReference>
<dbReference type="PANTHER" id="PTHR22916:SF3">
    <property type="entry name" value="UDP-GLCNAC:BETAGAL BETA-1,3-N-ACETYLGLUCOSAMINYLTRANSFERASE-LIKE PROTEIN 1"/>
    <property type="match status" value="1"/>
</dbReference>
<dbReference type="AlphaFoldDB" id="A0A840E1C9"/>
<dbReference type="InterPro" id="IPR001173">
    <property type="entry name" value="Glyco_trans_2-like"/>
</dbReference>
<evidence type="ECO:0000313" key="2">
    <source>
        <dbReference type="EMBL" id="MBB4077525.1"/>
    </source>
</evidence>
<reference evidence="2 3" key="1">
    <citation type="submission" date="2020-08" db="EMBL/GenBank/DDBJ databases">
        <title>Genomic Encyclopedia of Type Strains, Phase IV (KMG-IV): sequencing the most valuable type-strain genomes for metagenomic binning, comparative biology and taxonomic classification.</title>
        <authorList>
            <person name="Goeker M."/>
        </authorList>
    </citation>
    <scope>NUCLEOTIDE SEQUENCE [LARGE SCALE GENOMIC DNA]</scope>
    <source>
        <strain evidence="2 3">DSM 105137</strain>
    </source>
</reference>
<feature type="domain" description="Glycosyltransferase 2-like" evidence="1">
    <location>
        <begin position="7"/>
        <end position="124"/>
    </location>
</feature>
<dbReference type="CDD" id="cd00761">
    <property type="entry name" value="Glyco_tranf_GTA_type"/>
    <property type="match status" value="1"/>
</dbReference>
<accession>A0A840E1C9</accession>
<comment type="caution">
    <text evidence="2">The sequence shown here is derived from an EMBL/GenBank/DDBJ whole genome shotgun (WGS) entry which is preliminary data.</text>
</comment>
<dbReference type="InterPro" id="IPR029044">
    <property type="entry name" value="Nucleotide-diphossugar_trans"/>
</dbReference>
<dbReference type="GO" id="GO:0016758">
    <property type="term" value="F:hexosyltransferase activity"/>
    <property type="evidence" value="ECO:0007669"/>
    <property type="project" value="UniProtKB-ARBA"/>
</dbReference>
<dbReference type="EMBL" id="JACIFF010000001">
    <property type="protein sequence ID" value="MBB4077525.1"/>
    <property type="molecule type" value="Genomic_DNA"/>
</dbReference>
<dbReference type="Pfam" id="PF00535">
    <property type="entry name" value="Glycos_transf_2"/>
    <property type="match status" value="1"/>
</dbReference>
<keyword evidence="2" id="KW-0808">Transferase</keyword>
<organism evidence="2 3">
    <name type="scientific">Neolewinella aquimaris</name>
    <dbReference type="NCBI Taxonomy" id="1835722"/>
    <lineage>
        <taxon>Bacteria</taxon>
        <taxon>Pseudomonadati</taxon>
        <taxon>Bacteroidota</taxon>
        <taxon>Saprospiria</taxon>
        <taxon>Saprospirales</taxon>
        <taxon>Lewinellaceae</taxon>
        <taxon>Neolewinella</taxon>
    </lineage>
</organism>
<evidence type="ECO:0000259" key="1">
    <source>
        <dbReference type="Pfam" id="PF00535"/>
    </source>
</evidence>